<dbReference type="EMBL" id="CP097899">
    <property type="protein sequence ID" value="URN96240.1"/>
    <property type="molecule type" value="Genomic_DNA"/>
</dbReference>
<dbReference type="GO" id="GO:0004553">
    <property type="term" value="F:hydrolase activity, hydrolyzing O-glycosyl compounds"/>
    <property type="evidence" value="ECO:0007669"/>
    <property type="project" value="InterPro"/>
</dbReference>
<feature type="region of interest" description="Disordered" evidence="3">
    <location>
        <begin position="812"/>
        <end position="836"/>
    </location>
</feature>
<evidence type="ECO:0000313" key="7">
    <source>
        <dbReference type="EMBL" id="URN96240.1"/>
    </source>
</evidence>
<evidence type="ECO:0000259" key="5">
    <source>
        <dbReference type="PROSITE" id="PS51272"/>
    </source>
</evidence>
<dbReference type="Pfam" id="PF22633">
    <property type="entry name" value="F5_F8_type_C_2"/>
    <property type="match status" value="1"/>
</dbReference>
<feature type="domain" description="SLH" evidence="5">
    <location>
        <begin position="161"/>
        <end position="221"/>
    </location>
</feature>
<dbReference type="InterPro" id="IPR011432">
    <property type="entry name" value="Shr-like_HID"/>
</dbReference>
<accession>A0A9J6ZK90</accession>
<evidence type="ECO:0000256" key="1">
    <source>
        <dbReference type="ARBA" id="ARBA00006865"/>
    </source>
</evidence>
<dbReference type="Pfam" id="PF00395">
    <property type="entry name" value="SLH"/>
    <property type="match status" value="3"/>
</dbReference>
<feature type="domain" description="GH16" evidence="6">
    <location>
        <begin position="1649"/>
        <end position="1888"/>
    </location>
</feature>
<feature type="domain" description="GH16" evidence="6">
    <location>
        <begin position="578"/>
        <end position="809"/>
    </location>
</feature>
<dbReference type="SUPFAM" id="SSF49785">
    <property type="entry name" value="Galactose-binding domain-like"/>
    <property type="match status" value="11"/>
</dbReference>
<dbReference type="InterPro" id="IPR050546">
    <property type="entry name" value="Glycosyl_Hydrlase_16"/>
</dbReference>
<evidence type="ECO:0000259" key="6">
    <source>
        <dbReference type="PROSITE" id="PS51762"/>
    </source>
</evidence>
<dbReference type="InterPro" id="IPR000421">
    <property type="entry name" value="FA58C"/>
</dbReference>
<dbReference type="InterPro" id="IPR003305">
    <property type="entry name" value="CenC_carb-bd"/>
</dbReference>
<evidence type="ECO:0000256" key="3">
    <source>
        <dbReference type="SAM" id="MobiDB-lite"/>
    </source>
</evidence>
<dbReference type="SUPFAM" id="SSF49899">
    <property type="entry name" value="Concanavalin A-like lectins/glucanases"/>
    <property type="match status" value="2"/>
</dbReference>
<feature type="domain" description="F5/8 type C" evidence="4">
    <location>
        <begin position="2509"/>
        <end position="2646"/>
    </location>
</feature>
<feature type="domain" description="F5/8 type C" evidence="4">
    <location>
        <begin position="2943"/>
        <end position="3085"/>
    </location>
</feature>
<dbReference type="Pfam" id="PF00722">
    <property type="entry name" value="Glyco_hydro_16"/>
    <property type="match status" value="2"/>
</dbReference>
<dbReference type="Proteomes" id="UP001056756">
    <property type="component" value="Chromosome"/>
</dbReference>
<feature type="domain" description="SLH" evidence="5">
    <location>
        <begin position="96"/>
        <end position="159"/>
    </location>
</feature>
<dbReference type="InterPro" id="IPR000757">
    <property type="entry name" value="Beta-glucanase-like"/>
</dbReference>
<feature type="domain" description="F5/8 type C" evidence="4">
    <location>
        <begin position="2725"/>
        <end position="2870"/>
    </location>
</feature>
<dbReference type="PROSITE" id="PS51272">
    <property type="entry name" value="SLH"/>
    <property type="match status" value="3"/>
</dbReference>
<reference evidence="7" key="1">
    <citation type="submission" date="2022-05" db="EMBL/GenBank/DDBJ databases">
        <title>Novel bacterial taxa in a minimal lignocellulolytic consortium and its capacity to transform plastics disclosed by genome-resolved metagenomics.</title>
        <authorList>
            <person name="Rodriguez C.A.D."/>
            <person name="Diaz-Garcia L."/>
            <person name="Herrera K."/>
            <person name="Tarazona N.A."/>
            <person name="Sproer C."/>
            <person name="Overmann J."/>
            <person name="Jimenez D.J."/>
        </authorList>
    </citation>
    <scope>NUCLEOTIDE SEQUENCE</scope>
    <source>
        <strain evidence="7">MAG5</strain>
    </source>
</reference>
<evidence type="ECO:0000259" key="4">
    <source>
        <dbReference type="PROSITE" id="PS50022"/>
    </source>
</evidence>
<dbReference type="GO" id="GO:0005975">
    <property type="term" value="P:carbohydrate metabolic process"/>
    <property type="evidence" value="ECO:0007669"/>
    <property type="project" value="InterPro"/>
</dbReference>
<dbReference type="PROSITE" id="PS51762">
    <property type="entry name" value="GH16_2"/>
    <property type="match status" value="2"/>
</dbReference>
<feature type="domain" description="SLH" evidence="5">
    <location>
        <begin position="31"/>
        <end position="94"/>
    </location>
</feature>
<gene>
    <name evidence="7" type="ORF">NAG76_08500</name>
</gene>
<dbReference type="Gene3D" id="2.60.120.260">
    <property type="entry name" value="Galactose-binding domain-like"/>
    <property type="match status" value="11"/>
</dbReference>
<dbReference type="PANTHER" id="PTHR10963">
    <property type="entry name" value="GLYCOSYL HYDROLASE-RELATED"/>
    <property type="match status" value="1"/>
</dbReference>
<dbReference type="Pfam" id="PF18316">
    <property type="entry name" value="S-l_SbsC_C"/>
    <property type="match status" value="3"/>
</dbReference>
<dbReference type="InterPro" id="IPR008979">
    <property type="entry name" value="Galactose-bd-like_sf"/>
</dbReference>
<dbReference type="PROSITE" id="PS50022">
    <property type="entry name" value="FA58C_3"/>
    <property type="match status" value="3"/>
</dbReference>
<dbReference type="Pfam" id="PF00754">
    <property type="entry name" value="F5_F8_type_C"/>
    <property type="match status" value="2"/>
</dbReference>
<dbReference type="Pfam" id="PF02018">
    <property type="entry name" value="CBM_4_9"/>
    <property type="match status" value="6"/>
</dbReference>
<dbReference type="InterPro" id="IPR001119">
    <property type="entry name" value="SLH_dom"/>
</dbReference>
<comment type="similarity">
    <text evidence="1">Belongs to the glycosyl hydrolase 16 family.</text>
</comment>
<dbReference type="InterPro" id="IPR013320">
    <property type="entry name" value="ConA-like_dom_sf"/>
</dbReference>
<proteinExistence type="inferred from homology"/>
<dbReference type="Gene3D" id="2.60.120.200">
    <property type="match status" value="2"/>
</dbReference>
<dbReference type="InterPro" id="IPR040751">
    <property type="entry name" value="SbsC_C"/>
</dbReference>
<keyword evidence="2" id="KW-0378">Hydrolase</keyword>
<evidence type="ECO:0000256" key="2">
    <source>
        <dbReference type="ARBA" id="ARBA00022801"/>
    </source>
</evidence>
<dbReference type="PANTHER" id="PTHR10963:SF55">
    <property type="entry name" value="GLYCOSIDE HYDROLASE FAMILY 16 PROTEIN"/>
    <property type="match status" value="1"/>
</dbReference>
<name>A0A9J6ZK90_9BACL</name>
<sequence length="3085" mass="337910">MRKSVIMLTIFSLILTMFYPILTPANVAYGAGQLTSGETPRHWAAETLEKWRMLGIIEGDQAGNLLPDGKLTRAELVTIINRIFGFSSINQAGAQPAVAFNDVSADEWYSDAIQLAVEVGYMQGYTDGTARPNQSVTREECIVLLDRVFMLLASNRIELSFNDRNLIHSFAQEAVQKWSSLGFIQGYEDGSFRATAGITRAELVTMLSRVVPNLITGEGSVMKNQHLTGNVVIQAGSVELHDVVIEGDLYIAEGVALGSILLDNVTITGRLIVQGGEGGITLRNAQLQDIIVVNRQYDVKIIAEGSTVTGTVWVNGSVELDNTASTAGEGNLDQVWLAPGLSSGHNLVFTGVFQQIATNNYIDSLLAGPVATTPVNINIQGKIEKFELNQPFILTLAEQSRLTSLIIGQQARGSSLFGSNTQFGNVDNAASGVSYNKVILAVGNNVIGALTGNTGPYIPPVQIPLKAEAVKGTVSGTTQITANNNVGLHLAVLVSYDGTKQYNIGDRAPTGGTVINPYVSGTNISGVDEEINKFIYVYWLNAEHHIVELQVIELTEEMIAPSGWNLVWQDEFTDPAIDTDKWNFVEQGDGFGNNELQFYTSREDNARIEEGNLVIQAKEEAYNGMNYTSAKLTTEGKASWTYGKYEIRAKLPEGQGLWPAIWMMPEDMELYDTWPASGEIDIMELVGNDMNTVHGTLHYGTPHTSTGNSYQLPNGESFADDFHTFTTEWEPGEIRWYVDGKLFGVQNDWYSLGSGQPTDFTYPAPFDRNFYMQLNVAVGGTWPGSPDASTSFPQQMLVDYVKVYERSAPYAYREASDSRPGQRDQSGNTQGKPPLADGNYIYNGQFNATSNDHAGIEGVTNSSYWSLRVGDNGAAKIVNDQDAMKLSVTSSGNATYSTQLIQHPVPLKMGQRYRLTFDAKASVARNIEVKLSSGGEGGWTDYAVSGFALDSTWNTNQFDFTMQSNTHPTARIEFNVGGATGDVWFDNIKLVEIEAEEESNRDPLANGNYIYNGAFNQGLASLGYWKWVQKGNAEGQATVGKSVAHKEAKLDIESNSQLEELSLQQEHIYLQKPGHYVLSFDAKSSVSRAIEVKLLDSKRNEVYLETGPLQLSSSWSKQQQHFEFDVVECRELTLQFFVGGTPSTVTLDNVRLEKLTVYTVKDPVVLQAEQYTYNQSATLANEGISRFMKLTSAAKLSYMLQFEQTGQYELAFRVRNNAESTISVGEHDIEIANSHGQWQTVYSEPLTIEAGLQLLELVAHNNAGTIDLDWFAIIPEGMSLETEKANNLIRNGSFMDDLNSWEFWTEAGASISNDNAQLRLDISSVGGQSWSILTKQSGIALENGKFYTLSFKARSSAPRTISVGIENSYNARLLNDQQIQLSKQNNVYSFDFEMSAASDLGSLVFQLGNIGQAAAIGQHQVWIDDVQLVESIKVDSIPFTFTQGQQEGTTAIQATPAAGHSFVVITASHSQSVPSKESTVPEVAGAISPYTSGSDIAGVDANQNKHIALYEVDGAGIVTRFAQKILTEQDIKPISVTNPVALLPVQKIEPGNAHSTTQVTAVAGAGNRLVTKVSSTPIATPSIGAIAPTGSTVLNPYVAGSNISGVDSDINRYVALYEVDSNQRVQSFTLLELQSSQVMMKEWHKVWEDEFDGTSINQSNWNFVQGGGGYGNQELQYYTNNTDNARVEDGKLIIQALKENYSGHSYTSAKLESSGKASWTYGKFEVRAKLPIGQGLWPAIWMMPEDMNVYGTWPASGEIDIMEALGHEPGVVHGTLHYGVEHASTGYSYTLPGGQSFADDFHTFTTEWEPGELRFYVDGILFAVQNDWFAIDNNNPDVFTYPAPFDRDFYMQLNVAVGGTWPGKPDASTVFPQQMQVDYVKVYQMDEEDYRTVEYKRPGPRDTSASIGEGRAPLADGNYIYNGDFSVGTDKAPGIAGVDNSAYWTFNNGADFNAAATAAYDNGWMKVNTTNGGSATYAVQLIQRPLTLEMDKTYTLTFKAKASNNRNMEIKLSQGGEGGWTDYGRGIVALTAEPGTYQLTFKMLSNTHHGARLELNMGGATGDVWIDDVVFKEVSEDVVVERNPLADGNYIYNGNFELGTKFMSYWNFYHSAATAATASVNPRVYERSVNVQISDAGQHADEVMLEQRNIPLVEGQWYELKFDAKSEQARNMTVQFKDKLLPQSTAITTHVVALNEQWNSYTYQFQMEQGSTLNGALHFLLGGNAYAVSIDAVSLKQYFPPISLLVEAEGMAVTGDAAIALKNDQSGQYVAFGGLSGQLAGQLQISESGLYMLSMKLSAYQSDRALTVQVGDTTYELDIPNTHGTEKWAVATVALELEAGTYPVIVHGQYVSVDWLELAPQLVQNGQLANNTIDDWTLWVGTEDWAGSARATLSASDQALKVDIQNEGSQFWSVQLNQQPIVLQQGKSYRLTFKASSTLTRDINVAVEIDGGYPQYMLQTVALNDKLTQYTIDFTMDAMSRNDGKLNFILGRISSAVGAHQIVLDDIMLAETRESVPSLNNAVQNLALTGTYSSSSGIAAAAFDGNMSTRWESAQTDSQHIAVDLKKNYMIDHIKLNWEGAYGKGYLIETSLDGSNWTTVFSTSHGDGGVDDIYVTPNEARYVRLTGVERGTPYGYSLYEFAIYPYDATYMQEDLTAPVLQADSTDTFVKQPITISFADDEHYRNSILSVTVNSQLLTRGTDYEIKPGGILLKGHLFPASGEYVITVDALHYEEATMLQSIDRIPPDKNLAIGINASASSGDASAAFDNNPGTRWISDASDPQSITADLGESFELGRIMLYWEGAYGKSYIIEGSLDGLEWAPLFSTTQGDGGVDEILFNATEARYVRLVGSERGTQYSYSLWSFEIYPHDPSGLKLAPVLTPTKTSYTAGDAITLQFTDSPLYVDAITSILLNDEEIMADAVMTSSSISIPATHVPSGDITITIVADGYRDVTVSVHVSPINVALGAQVTASSHSASATVITDGNLQTRWESEHLVDPQWVELELASESVISQLVIYWEAARASKYIVELSSDGMTWQEVAQINSYNGLQDTINFTSTSAKYIRITGTERALPYGYSIYEVQAY</sequence>
<dbReference type="KEGG" id="plig:NAG76_08500"/>
<evidence type="ECO:0000313" key="8">
    <source>
        <dbReference type="Proteomes" id="UP001056756"/>
    </source>
</evidence>
<organism evidence="7 8">
    <name type="scientific">Candidatus Pristimantibacillus lignocellulolyticus</name>
    <dbReference type="NCBI Taxonomy" id="2994561"/>
    <lineage>
        <taxon>Bacteria</taxon>
        <taxon>Bacillati</taxon>
        <taxon>Bacillota</taxon>
        <taxon>Bacilli</taxon>
        <taxon>Bacillales</taxon>
        <taxon>Paenibacillaceae</taxon>
        <taxon>Candidatus Pristimantibacillus</taxon>
    </lineage>
</organism>
<protein>
    <submittedName>
        <fullName evidence="7">Carbohydrate binding domain-containing protein</fullName>
    </submittedName>
</protein>
<dbReference type="CDD" id="cd08023">
    <property type="entry name" value="GH16_laminarinase_like"/>
    <property type="match status" value="2"/>
</dbReference>
<dbReference type="Pfam" id="PF07550">
    <property type="entry name" value="Shr-like_HID"/>
    <property type="match status" value="2"/>
</dbReference>